<keyword evidence="1" id="KW-0812">Transmembrane</keyword>
<sequence>MRHTHAVIAVVPLLTSKSTWRSVSCLAVARTGVQRHSATKNVYNVPPTRYNFLLVFFTAIMFGFAQLILLSYHLYLLSYNRTTLEGFRSPTFRGSGVDKRGFDVGWLQNCRDVFGENCGLALLPVFTSRGNGYQWKRRGHKAFSYQSLE</sequence>
<keyword evidence="1" id="KW-1133">Transmembrane helix</keyword>
<reference evidence="2" key="1">
    <citation type="submission" date="2019-11" db="UniProtKB">
        <authorList>
            <consortium name="WormBaseParasite"/>
        </authorList>
    </citation>
    <scope>IDENTIFICATION</scope>
</reference>
<evidence type="ECO:0000313" key="2">
    <source>
        <dbReference type="WBParaSite" id="MCU_008051-RA"/>
    </source>
</evidence>
<evidence type="ECO:0000256" key="1">
    <source>
        <dbReference type="SAM" id="Phobius"/>
    </source>
</evidence>
<dbReference type="AlphaFoldDB" id="A0A5K3FKE1"/>
<keyword evidence="1" id="KW-0472">Membrane</keyword>
<dbReference type="WBParaSite" id="MCU_008051-RA">
    <property type="protein sequence ID" value="MCU_008051-RA"/>
    <property type="gene ID" value="MCU_008051"/>
</dbReference>
<feature type="transmembrane region" description="Helical" evidence="1">
    <location>
        <begin position="51"/>
        <end position="75"/>
    </location>
</feature>
<proteinExistence type="predicted"/>
<name>A0A5K3FKE1_MESCO</name>
<organism evidence="2">
    <name type="scientific">Mesocestoides corti</name>
    <name type="common">Flatworm</name>
    <dbReference type="NCBI Taxonomy" id="53468"/>
    <lineage>
        <taxon>Eukaryota</taxon>
        <taxon>Metazoa</taxon>
        <taxon>Spiralia</taxon>
        <taxon>Lophotrochozoa</taxon>
        <taxon>Platyhelminthes</taxon>
        <taxon>Cestoda</taxon>
        <taxon>Eucestoda</taxon>
        <taxon>Cyclophyllidea</taxon>
        <taxon>Mesocestoididae</taxon>
        <taxon>Mesocestoides</taxon>
    </lineage>
</organism>
<accession>A0A5K3FKE1</accession>
<protein>
    <submittedName>
        <fullName evidence="2">Palmitoyltransferase</fullName>
    </submittedName>
</protein>